<dbReference type="Pfam" id="PF00235">
    <property type="entry name" value="Profilin"/>
    <property type="match status" value="1"/>
</dbReference>
<dbReference type="PANTHER" id="PTHR41752">
    <property type="entry name" value="PROFILIN"/>
    <property type="match status" value="1"/>
</dbReference>
<dbReference type="InterPro" id="IPR048278">
    <property type="entry name" value="PFN"/>
</dbReference>
<evidence type="ECO:0008006" key="3">
    <source>
        <dbReference type="Google" id="ProtNLM"/>
    </source>
</evidence>
<dbReference type="InterPro" id="IPR036140">
    <property type="entry name" value="PFN_sf"/>
</dbReference>
<comment type="caution">
    <text evidence="1">The sequence shown here is derived from an EMBL/GenBank/DDBJ whole genome shotgun (WGS) entry which is preliminary data.</text>
</comment>
<reference evidence="1 2" key="1">
    <citation type="submission" date="2024-04" db="EMBL/GenBank/DDBJ databases">
        <title>Tritrichomonas musculus Genome.</title>
        <authorList>
            <person name="Alves-Ferreira E."/>
            <person name="Grigg M."/>
            <person name="Lorenzi H."/>
            <person name="Galac M."/>
        </authorList>
    </citation>
    <scope>NUCLEOTIDE SEQUENCE [LARGE SCALE GENOMIC DNA]</scope>
    <source>
        <strain evidence="1 2">EAF2021</strain>
    </source>
</reference>
<gene>
    <name evidence="1" type="ORF">M9Y10_022711</name>
</gene>
<evidence type="ECO:0000313" key="2">
    <source>
        <dbReference type="Proteomes" id="UP001470230"/>
    </source>
</evidence>
<dbReference type="SUPFAM" id="SSF55770">
    <property type="entry name" value="Profilin (actin-binding protein)"/>
    <property type="match status" value="1"/>
</dbReference>
<dbReference type="EMBL" id="JAPFFF010000003">
    <property type="protein sequence ID" value="KAK8894276.1"/>
    <property type="molecule type" value="Genomic_DNA"/>
</dbReference>
<sequence length="132" mass="15232">MSVDLAEVRTQNPDWSNCLFFNGDGKILYQTVEEKPEAIQTLISLFNDYDTTIKSGLTFNQVHYHVHRFYDGLIYGRADPNTKRTDGFCLYRTDREGKTPLYVLITYDLPNVSARMIPLMSKTVEGLKDQLE</sequence>
<evidence type="ECO:0000313" key="1">
    <source>
        <dbReference type="EMBL" id="KAK8894276.1"/>
    </source>
</evidence>
<accession>A0ABR2KU10</accession>
<name>A0ABR2KU10_9EUKA</name>
<keyword evidence="2" id="KW-1185">Reference proteome</keyword>
<dbReference type="Gene3D" id="3.30.450.30">
    <property type="entry name" value="Dynein light chain 2a, cytoplasmic"/>
    <property type="match status" value="1"/>
</dbReference>
<proteinExistence type="predicted"/>
<dbReference type="PANTHER" id="PTHR41752:SF1">
    <property type="entry name" value="PROFILIN"/>
    <property type="match status" value="1"/>
</dbReference>
<dbReference type="Proteomes" id="UP001470230">
    <property type="component" value="Unassembled WGS sequence"/>
</dbReference>
<organism evidence="1 2">
    <name type="scientific">Tritrichomonas musculus</name>
    <dbReference type="NCBI Taxonomy" id="1915356"/>
    <lineage>
        <taxon>Eukaryota</taxon>
        <taxon>Metamonada</taxon>
        <taxon>Parabasalia</taxon>
        <taxon>Tritrichomonadida</taxon>
        <taxon>Tritrichomonadidae</taxon>
        <taxon>Tritrichomonas</taxon>
    </lineage>
</organism>
<protein>
    <recommendedName>
        <fullName evidence="3">Profilin</fullName>
    </recommendedName>
</protein>